<dbReference type="PRINTS" id="PR01021">
    <property type="entry name" value="OMPADOMAIN"/>
</dbReference>
<evidence type="ECO:0000256" key="3">
    <source>
        <dbReference type="ARBA" id="ARBA00023237"/>
    </source>
</evidence>
<reference evidence="9" key="1">
    <citation type="journal article" date="2019" name="Int. J. Syst. Evol. Microbiol.">
        <title>The Global Catalogue of Microorganisms (GCM) 10K type strain sequencing project: providing services to taxonomists for standard genome sequencing and annotation.</title>
        <authorList>
            <consortium name="The Broad Institute Genomics Platform"/>
            <consortium name="The Broad Institute Genome Sequencing Center for Infectious Disease"/>
            <person name="Wu L."/>
            <person name="Ma J."/>
        </authorList>
    </citation>
    <scope>NUCLEOTIDE SEQUENCE [LARGE SCALE GENOMIC DNA]</scope>
    <source>
        <strain evidence="9">JCM 8201</strain>
    </source>
</reference>
<keyword evidence="6" id="KW-0732">Signal</keyword>
<feature type="domain" description="OmpA-like" evidence="7">
    <location>
        <begin position="230"/>
        <end position="348"/>
    </location>
</feature>
<feature type="region of interest" description="Disordered" evidence="5">
    <location>
        <begin position="315"/>
        <end position="336"/>
    </location>
</feature>
<dbReference type="PANTHER" id="PTHR30329">
    <property type="entry name" value="STATOR ELEMENT OF FLAGELLAR MOTOR COMPLEX"/>
    <property type="match status" value="1"/>
</dbReference>
<evidence type="ECO:0000256" key="1">
    <source>
        <dbReference type="ARBA" id="ARBA00004442"/>
    </source>
</evidence>
<dbReference type="InterPro" id="IPR050330">
    <property type="entry name" value="Bact_OuterMem_StrucFunc"/>
</dbReference>
<organism evidence="8 9">
    <name type="scientific">Actinocorallia aurantiaca</name>
    <dbReference type="NCBI Taxonomy" id="46204"/>
    <lineage>
        <taxon>Bacteria</taxon>
        <taxon>Bacillati</taxon>
        <taxon>Actinomycetota</taxon>
        <taxon>Actinomycetes</taxon>
        <taxon>Streptosporangiales</taxon>
        <taxon>Thermomonosporaceae</taxon>
        <taxon>Actinocorallia</taxon>
    </lineage>
</organism>
<dbReference type="CDD" id="cd07185">
    <property type="entry name" value="OmpA_C-like"/>
    <property type="match status" value="1"/>
</dbReference>
<evidence type="ECO:0000313" key="8">
    <source>
        <dbReference type="EMBL" id="GAA2723383.1"/>
    </source>
</evidence>
<keyword evidence="3" id="KW-0998">Cell outer membrane</keyword>
<keyword evidence="9" id="KW-1185">Reference proteome</keyword>
<comment type="caution">
    <text evidence="8">The sequence shown here is derived from an EMBL/GenBank/DDBJ whole genome shotgun (WGS) entry which is preliminary data.</text>
</comment>
<dbReference type="InterPro" id="IPR006664">
    <property type="entry name" value="OMP_bac"/>
</dbReference>
<feature type="compositionally biased region" description="Polar residues" evidence="5">
    <location>
        <begin position="42"/>
        <end position="52"/>
    </location>
</feature>
<dbReference type="InterPro" id="IPR006665">
    <property type="entry name" value="OmpA-like"/>
</dbReference>
<protein>
    <recommendedName>
        <fullName evidence="7">OmpA-like domain-containing protein</fullName>
    </recommendedName>
</protein>
<evidence type="ECO:0000313" key="9">
    <source>
        <dbReference type="Proteomes" id="UP001501842"/>
    </source>
</evidence>
<proteinExistence type="predicted"/>
<dbReference type="PROSITE" id="PS51257">
    <property type="entry name" value="PROKAR_LIPOPROTEIN"/>
    <property type="match status" value="1"/>
</dbReference>
<comment type="subcellular location">
    <subcellularLocation>
        <location evidence="1">Cell outer membrane</location>
    </subcellularLocation>
</comment>
<keyword evidence="2 4" id="KW-0472">Membrane</keyword>
<dbReference type="EMBL" id="BAAATZ010000006">
    <property type="protein sequence ID" value="GAA2723383.1"/>
    <property type="molecule type" value="Genomic_DNA"/>
</dbReference>
<dbReference type="InterPro" id="IPR036737">
    <property type="entry name" value="OmpA-like_sf"/>
</dbReference>
<feature type="chain" id="PRO_5046734039" description="OmpA-like domain-containing protein" evidence="6">
    <location>
        <begin position="32"/>
        <end position="519"/>
    </location>
</feature>
<gene>
    <name evidence="8" type="ORF">GCM10010439_18530</name>
</gene>
<dbReference type="Pfam" id="PF00691">
    <property type="entry name" value="OmpA"/>
    <property type="match status" value="1"/>
</dbReference>
<evidence type="ECO:0000256" key="2">
    <source>
        <dbReference type="ARBA" id="ARBA00023136"/>
    </source>
</evidence>
<feature type="signal peptide" evidence="6">
    <location>
        <begin position="1"/>
        <end position="31"/>
    </location>
</feature>
<evidence type="ECO:0000259" key="7">
    <source>
        <dbReference type="PROSITE" id="PS51123"/>
    </source>
</evidence>
<evidence type="ECO:0000256" key="4">
    <source>
        <dbReference type="PROSITE-ProRule" id="PRU00473"/>
    </source>
</evidence>
<dbReference type="PROSITE" id="PS51123">
    <property type="entry name" value="OMPA_2"/>
    <property type="match status" value="1"/>
</dbReference>
<accession>A0ABP6GKH1</accession>
<dbReference type="PANTHER" id="PTHR30329:SF21">
    <property type="entry name" value="LIPOPROTEIN YIAD-RELATED"/>
    <property type="match status" value="1"/>
</dbReference>
<evidence type="ECO:0000256" key="5">
    <source>
        <dbReference type="SAM" id="MobiDB-lite"/>
    </source>
</evidence>
<dbReference type="Proteomes" id="UP001501842">
    <property type="component" value="Unassembled WGS sequence"/>
</dbReference>
<dbReference type="Gene3D" id="3.30.1330.60">
    <property type="entry name" value="OmpA-like domain"/>
    <property type="match status" value="1"/>
</dbReference>
<dbReference type="SUPFAM" id="SSF103088">
    <property type="entry name" value="OmpA-like"/>
    <property type="match status" value="1"/>
</dbReference>
<feature type="region of interest" description="Disordered" evidence="5">
    <location>
        <begin position="30"/>
        <end position="57"/>
    </location>
</feature>
<feature type="region of interest" description="Disordered" evidence="5">
    <location>
        <begin position="275"/>
        <end position="294"/>
    </location>
</feature>
<name>A0ABP6GKH1_9ACTN</name>
<evidence type="ECO:0000256" key="6">
    <source>
        <dbReference type="SAM" id="SignalP"/>
    </source>
</evidence>
<sequence length="519" mass="55298">MKRVLSLRSAARRGVAVGAVTALLAAGCSDAGETGTEPRASDAQSTRGTDAQGTGGIKPLQVQRVELASGPARLELLSLGRTDGGRVAAHLRLTTETETGRHFRRALEYQSSGEYDIGGIALVDVVGNKLYFPLRTTTGECLCTTVPRELPAGGSLDLHAVYPAPPEEVARVTIWAPRTTPFHDVELAAGQVAPVPTLTVDPSTAELAAPTIRSLLNNAEGLEQSTDEEGENRRIRISADVLFEIDKANLGPEAQRILKGVAKEIDASSDEAVEVDGYTDNTGTNRHNKDLSERRAESVVNALKGLVTRSGVTFRAEGHGEDDPVASNEAEEGRRLNRRVAVSFTRPTPTRPSAPPAASGSGAFTWSDSLPVIGTLRPRAEAGAGDVAKRVENLQYDINALHRDSTGSVSLVWTVTNKGTEEMNLSIDFKEHLTSRYEGGGTGGVMLVDPAAKVRYGPLRDDEDVCLCFHGLISGNYILDPGEQAVYSGLYKLPEDVTAIDVQIPFYSSSHTIPGLKIG</sequence>